<evidence type="ECO:0000313" key="3">
    <source>
        <dbReference type="Proteomes" id="UP001302602"/>
    </source>
</evidence>
<dbReference type="EMBL" id="MU853223">
    <property type="protein sequence ID" value="KAK4129050.1"/>
    <property type="molecule type" value="Genomic_DNA"/>
</dbReference>
<gene>
    <name evidence="2" type="ORF">N657DRAFT_51330</name>
</gene>
<keyword evidence="3" id="KW-1185">Reference proteome</keyword>
<evidence type="ECO:0000313" key="2">
    <source>
        <dbReference type="EMBL" id="KAK4129050.1"/>
    </source>
</evidence>
<dbReference type="RefSeq" id="XP_062652821.1">
    <property type="nucleotide sequence ID" value="XM_062787720.1"/>
</dbReference>
<feature type="region of interest" description="Disordered" evidence="1">
    <location>
        <begin position="9"/>
        <end position="51"/>
    </location>
</feature>
<reference evidence="2" key="2">
    <citation type="submission" date="2023-05" db="EMBL/GenBank/DDBJ databases">
        <authorList>
            <consortium name="Lawrence Berkeley National Laboratory"/>
            <person name="Steindorff A."/>
            <person name="Hensen N."/>
            <person name="Bonometti L."/>
            <person name="Westerberg I."/>
            <person name="Brannstrom I.O."/>
            <person name="Guillou S."/>
            <person name="Cros-Aarteil S."/>
            <person name="Calhoun S."/>
            <person name="Haridas S."/>
            <person name="Kuo A."/>
            <person name="Mondo S."/>
            <person name="Pangilinan J."/>
            <person name="Riley R."/>
            <person name="Labutti K."/>
            <person name="Andreopoulos B."/>
            <person name="Lipzen A."/>
            <person name="Chen C."/>
            <person name="Yanf M."/>
            <person name="Daum C."/>
            <person name="Ng V."/>
            <person name="Clum A."/>
            <person name="Ohm R."/>
            <person name="Martin F."/>
            <person name="Silar P."/>
            <person name="Natvig D."/>
            <person name="Lalanne C."/>
            <person name="Gautier V."/>
            <person name="Ament-Velasquez S.L."/>
            <person name="Kruys A."/>
            <person name="Hutchinson M.I."/>
            <person name="Powell A.J."/>
            <person name="Barry K."/>
            <person name="Miller A.N."/>
            <person name="Grigoriev I.V."/>
            <person name="Debuchy R."/>
            <person name="Gladieux P."/>
            <person name="Thoren M.H."/>
            <person name="Johannesson H."/>
        </authorList>
    </citation>
    <scope>NUCLEOTIDE SEQUENCE</scope>
    <source>
        <strain evidence="2">CBS 731.68</strain>
    </source>
</reference>
<dbReference type="GeneID" id="87824490"/>
<accession>A0AAN6Z7W9</accession>
<organism evidence="2 3">
    <name type="scientific">Parathielavia appendiculata</name>
    <dbReference type="NCBI Taxonomy" id="2587402"/>
    <lineage>
        <taxon>Eukaryota</taxon>
        <taxon>Fungi</taxon>
        <taxon>Dikarya</taxon>
        <taxon>Ascomycota</taxon>
        <taxon>Pezizomycotina</taxon>
        <taxon>Sordariomycetes</taxon>
        <taxon>Sordariomycetidae</taxon>
        <taxon>Sordariales</taxon>
        <taxon>Chaetomiaceae</taxon>
        <taxon>Parathielavia</taxon>
    </lineage>
</organism>
<proteinExistence type="predicted"/>
<evidence type="ECO:0000256" key="1">
    <source>
        <dbReference type="SAM" id="MobiDB-lite"/>
    </source>
</evidence>
<reference evidence="2" key="1">
    <citation type="journal article" date="2023" name="Mol. Phylogenet. Evol.">
        <title>Genome-scale phylogeny and comparative genomics of the fungal order Sordariales.</title>
        <authorList>
            <person name="Hensen N."/>
            <person name="Bonometti L."/>
            <person name="Westerberg I."/>
            <person name="Brannstrom I.O."/>
            <person name="Guillou S."/>
            <person name="Cros-Aarteil S."/>
            <person name="Calhoun S."/>
            <person name="Haridas S."/>
            <person name="Kuo A."/>
            <person name="Mondo S."/>
            <person name="Pangilinan J."/>
            <person name="Riley R."/>
            <person name="LaButti K."/>
            <person name="Andreopoulos B."/>
            <person name="Lipzen A."/>
            <person name="Chen C."/>
            <person name="Yan M."/>
            <person name="Daum C."/>
            <person name="Ng V."/>
            <person name="Clum A."/>
            <person name="Steindorff A."/>
            <person name="Ohm R.A."/>
            <person name="Martin F."/>
            <person name="Silar P."/>
            <person name="Natvig D.O."/>
            <person name="Lalanne C."/>
            <person name="Gautier V."/>
            <person name="Ament-Velasquez S.L."/>
            <person name="Kruys A."/>
            <person name="Hutchinson M.I."/>
            <person name="Powell A.J."/>
            <person name="Barry K."/>
            <person name="Miller A.N."/>
            <person name="Grigoriev I.V."/>
            <person name="Debuchy R."/>
            <person name="Gladieux P."/>
            <person name="Hiltunen Thoren M."/>
            <person name="Johannesson H."/>
        </authorList>
    </citation>
    <scope>NUCLEOTIDE SEQUENCE</scope>
    <source>
        <strain evidence="2">CBS 731.68</strain>
    </source>
</reference>
<feature type="compositionally biased region" description="Polar residues" evidence="1">
    <location>
        <begin position="9"/>
        <end position="18"/>
    </location>
</feature>
<name>A0AAN6Z7W9_9PEZI</name>
<sequence length="138" mass="15230">MIAWLRQLASTTTSSTFHSPGPPGGQTPLPHSHPPSQRQPDRQPWHYTGCPSPGKHSLVSVSLPPVIETLVAGEFRLHLGRRTRLPWSNLRIACCWMSRFQGPVRCADRGDTGKTGARPGLDSRRRLRRGIQGRGQPG</sequence>
<dbReference type="AlphaFoldDB" id="A0AAN6Z7W9"/>
<protein>
    <submittedName>
        <fullName evidence="2">Uncharacterized protein</fullName>
    </submittedName>
</protein>
<dbReference type="Proteomes" id="UP001302602">
    <property type="component" value="Unassembled WGS sequence"/>
</dbReference>
<comment type="caution">
    <text evidence="2">The sequence shown here is derived from an EMBL/GenBank/DDBJ whole genome shotgun (WGS) entry which is preliminary data.</text>
</comment>
<feature type="region of interest" description="Disordered" evidence="1">
    <location>
        <begin position="108"/>
        <end position="138"/>
    </location>
</feature>